<dbReference type="Gene3D" id="3.30.930.10">
    <property type="entry name" value="Bira Bifunctional Protein, Domain 2"/>
    <property type="match status" value="1"/>
</dbReference>
<dbReference type="PROSITE" id="PS51733">
    <property type="entry name" value="BPL_LPL_CATALYTIC"/>
    <property type="match status" value="1"/>
</dbReference>
<evidence type="ECO:0000256" key="1">
    <source>
        <dbReference type="ARBA" id="ARBA00022598"/>
    </source>
</evidence>
<evidence type="ECO:0000313" key="4">
    <source>
        <dbReference type="Proteomes" id="UP000236738"/>
    </source>
</evidence>
<name>A0A1H5XYC3_9FLAO</name>
<accession>A0A1H5XYC3</accession>
<dbReference type="SUPFAM" id="SSF55681">
    <property type="entry name" value="Class II aaRS and biotin synthetases"/>
    <property type="match status" value="1"/>
</dbReference>
<dbReference type="InterPro" id="IPR045864">
    <property type="entry name" value="aa-tRNA-synth_II/BPL/LPL"/>
</dbReference>
<dbReference type="InterPro" id="IPR004143">
    <property type="entry name" value="BPL_LPL_catalytic"/>
</dbReference>
<gene>
    <name evidence="3" type="ORF">SAMN05421847_1592</name>
</gene>
<sequence length="234" mass="27100">MNPLIYLEISTSTNIDILKFTKGEPKFIALYTFNQTNGKGQYDNSWEMIPGENLAFSFMLKSKDLSIPSSLFNFHTANLLRNFIANLTQQNTEIKWPNDLILNKKKIAGLLIEKKKIENLDVYIIGFGLNVLQTDFSKLPKAGSLLTQTGKIFNLKNIAEHLFDFLQTEILHPKNTLIDFNYHLFMKDQIAVFNLKGKRQNGIIKHADENGYLWIDLEHDGLRKFFHKEVELLY</sequence>
<dbReference type="InterPro" id="IPR004408">
    <property type="entry name" value="Biotin_CoA_COase_ligase"/>
</dbReference>
<keyword evidence="1 3" id="KW-0436">Ligase</keyword>
<dbReference type="Proteomes" id="UP000236738">
    <property type="component" value="Unassembled WGS sequence"/>
</dbReference>
<dbReference type="AlphaFoldDB" id="A0A1H5XYC3"/>
<dbReference type="NCBIfam" id="TIGR00121">
    <property type="entry name" value="birA_ligase"/>
    <property type="match status" value="1"/>
</dbReference>
<dbReference type="GO" id="GO:0005737">
    <property type="term" value="C:cytoplasm"/>
    <property type="evidence" value="ECO:0007669"/>
    <property type="project" value="TreeGrafter"/>
</dbReference>
<dbReference type="PANTHER" id="PTHR12835:SF5">
    <property type="entry name" value="BIOTIN--PROTEIN LIGASE"/>
    <property type="match status" value="1"/>
</dbReference>
<dbReference type="OrthoDB" id="9807064at2"/>
<dbReference type="PANTHER" id="PTHR12835">
    <property type="entry name" value="BIOTIN PROTEIN LIGASE"/>
    <property type="match status" value="1"/>
</dbReference>
<proteinExistence type="predicted"/>
<protein>
    <submittedName>
        <fullName evidence="3">BirA family transcriptional regulator, biotin operon repressor / biotin-[acetyl-CoA-carboxylase] ligase</fullName>
    </submittedName>
</protein>
<evidence type="ECO:0000313" key="3">
    <source>
        <dbReference type="EMBL" id="SEG16350.1"/>
    </source>
</evidence>
<dbReference type="EMBL" id="FNUS01000003">
    <property type="protein sequence ID" value="SEG16350.1"/>
    <property type="molecule type" value="Genomic_DNA"/>
</dbReference>
<evidence type="ECO:0000259" key="2">
    <source>
        <dbReference type="PROSITE" id="PS51733"/>
    </source>
</evidence>
<organism evidence="3 4">
    <name type="scientific">Halpernia humi</name>
    <dbReference type="NCBI Taxonomy" id="493375"/>
    <lineage>
        <taxon>Bacteria</taxon>
        <taxon>Pseudomonadati</taxon>
        <taxon>Bacteroidota</taxon>
        <taxon>Flavobacteriia</taxon>
        <taxon>Flavobacteriales</taxon>
        <taxon>Weeksellaceae</taxon>
        <taxon>Chryseobacterium group</taxon>
        <taxon>Halpernia</taxon>
    </lineage>
</organism>
<dbReference type="RefSeq" id="WP_103913562.1">
    <property type="nucleotide sequence ID" value="NZ_FNUS01000003.1"/>
</dbReference>
<keyword evidence="4" id="KW-1185">Reference proteome</keyword>
<reference evidence="4" key="1">
    <citation type="submission" date="2016-10" db="EMBL/GenBank/DDBJ databases">
        <authorList>
            <person name="Varghese N."/>
            <person name="Submissions S."/>
        </authorList>
    </citation>
    <scope>NUCLEOTIDE SEQUENCE [LARGE SCALE GENOMIC DNA]</scope>
    <source>
        <strain evidence="4">DSM 21580</strain>
    </source>
</reference>
<dbReference type="GO" id="GO:0004077">
    <property type="term" value="F:biotin--[biotin carboxyl-carrier protein] ligase activity"/>
    <property type="evidence" value="ECO:0007669"/>
    <property type="project" value="InterPro"/>
</dbReference>
<dbReference type="Pfam" id="PF03099">
    <property type="entry name" value="BPL_LplA_LipB"/>
    <property type="match status" value="1"/>
</dbReference>
<feature type="domain" description="BPL/LPL catalytic" evidence="2">
    <location>
        <begin position="1"/>
        <end position="174"/>
    </location>
</feature>